<protein>
    <recommendedName>
        <fullName evidence="3">DUF4126 domain-containing protein</fullName>
    </recommendedName>
</protein>
<feature type="region of interest" description="Disordered" evidence="1">
    <location>
        <begin position="198"/>
        <end position="219"/>
    </location>
</feature>
<dbReference type="Proteomes" id="UP001501676">
    <property type="component" value="Unassembled WGS sequence"/>
</dbReference>
<dbReference type="Pfam" id="PF13548">
    <property type="entry name" value="DUF4126"/>
    <property type="match status" value="1"/>
</dbReference>
<organism evidence="4 5">
    <name type="scientific">Cryptosporangium minutisporangium</name>
    <dbReference type="NCBI Taxonomy" id="113569"/>
    <lineage>
        <taxon>Bacteria</taxon>
        <taxon>Bacillati</taxon>
        <taxon>Actinomycetota</taxon>
        <taxon>Actinomycetes</taxon>
        <taxon>Cryptosporangiales</taxon>
        <taxon>Cryptosporangiaceae</taxon>
        <taxon>Cryptosporangium</taxon>
    </lineage>
</organism>
<dbReference type="EMBL" id="BAAAYN010000027">
    <property type="protein sequence ID" value="GAA3390148.1"/>
    <property type="molecule type" value="Genomic_DNA"/>
</dbReference>
<reference evidence="5" key="1">
    <citation type="journal article" date="2019" name="Int. J. Syst. Evol. Microbiol.">
        <title>The Global Catalogue of Microorganisms (GCM) 10K type strain sequencing project: providing services to taxonomists for standard genome sequencing and annotation.</title>
        <authorList>
            <consortium name="The Broad Institute Genomics Platform"/>
            <consortium name="The Broad Institute Genome Sequencing Center for Infectious Disease"/>
            <person name="Wu L."/>
            <person name="Ma J."/>
        </authorList>
    </citation>
    <scope>NUCLEOTIDE SEQUENCE [LARGE SCALE GENOMIC DNA]</scope>
    <source>
        <strain evidence="5">JCM 9458</strain>
    </source>
</reference>
<dbReference type="InterPro" id="IPR025196">
    <property type="entry name" value="DUF4126"/>
</dbReference>
<feature type="domain" description="DUF4126" evidence="3">
    <location>
        <begin position="4"/>
        <end position="187"/>
    </location>
</feature>
<evidence type="ECO:0000313" key="4">
    <source>
        <dbReference type="EMBL" id="GAA3390148.1"/>
    </source>
</evidence>
<keyword evidence="2" id="KW-0472">Membrane</keyword>
<dbReference type="RefSeq" id="WP_345729964.1">
    <property type="nucleotide sequence ID" value="NZ_BAAAYN010000027.1"/>
</dbReference>
<feature type="transmembrane region" description="Helical" evidence="2">
    <location>
        <begin position="112"/>
        <end position="128"/>
    </location>
</feature>
<evidence type="ECO:0000256" key="1">
    <source>
        <dbReference type="SAM" id="MobiDB-lite"/>
    </source>
</evidence>
<keyword evidence="2" id="KW-1133">Transmembrane helix</keyword>
<feature type="transmembrane region" description="Helical" evidence="2">
    <location>
        <begin position="161"/>
        <end position="185"/>
    </location>
</feature>
<evidence type="ECO:0000256" key="2">
    <source>
        <dbReference type="SAM" id="Phobius"/>
    </source>
</evidence>
<keyword evidence="5" id="KW-1185">Reference proteome</keyword>
<sequence length="219" mass="22691">MFELLTGTGLAASSGLNAYIPLLTLGVLSRYTDTVSLPTGWQWLDSGWALLILAALLAVEMVADKVPVVDSLNDVLQTVVRPTSGGLAFGATATSDAVTVSNPDSFVGGGQWVPIAVGVVLALVVHAGKATARPALNTASGGFAAPVVSVVEDVASFGLSLLALLAPLLVVVALAAMAAVFWRAIRKVRALRRRKAERRARNRPLSADPSAAMHTQNSL</sequence>
<gene>
    <name evidence="4" type="ORF">GCM10020369_43010</name>
</gene>
<accession>A0ABP6T2A0</accession>
<comment type="caution">
    <text evidence="4">The sequence shown here is derived from an EMBL/GenBank/DDBJ whole genome shotgun (WGS) entry which is preliminary data.</text>
</comment>
<evidence type="ECO:0000259" key="3">
    <source>
        <dbReference type="Pfam" id="PF13548"/>
    </source>
</evidence>
<evidence type="ECO:0000313" key="5">
    <source>
        <dbReference type="Proteomes" id="UP001501676"/>
    </source>
</evidence>
<keyword evidence="2" id="KW-0812">Transmembrane</keyword>
<name>A0ABP6T2A0_9ACTN</name>
<proteinExistence type="predicted"/>
<feature type="transmembrane region" description="Helical" evidence="2">
    <location>
        <begin position="41"/>
        <end position="59"/>
    </location>
</feature>